<evidence type="ECO:0000259" key="1">
    <source>
        <dbReference type="Pfam" id="PF10091"/>
    </source>
</evidence>
<protein>
    <submittedName>
        <fullName evidence="2">Beta-glucosidase</fullName>
    </submittedName>
</protein>
<dbReference type="Proteomes" id="UP000294360">
    <property type="component" value="Chromosome"/>
</dbReference>
<dbReference type="AlphaFoldDB" id="A0A4U8YZW6"/>
<dbReference type="PIRSF" id="PIRSF028431">
    <property type="entry name" value="UCP028431"/>
    <property type="match status" value="1"/>
</dbReference>
<feature type="domain" description="Glycoamylase-like" evidence="1">
    <location>
        <begin position="194"/>
        <end position="404"/>
    </location>
</feature>
<accession>A0A4U8YZW6</accession>
<reference evidence="2 3" key="1">
    <citation type="submission" date="2019-03" db="EMBL/GenBank/DDBJ databases">
        <authorList>
            <person name="Kox A.R. M."/>
        </authorList>
    </citation>
    <scope>NUCLEOTIDE SEQUENCE [LARGE SCALE GENOMIC DNA]</scope>
    <source>
        <strain evidence="2">MTUNDRAET4 annotated genome</strain>
    </source>
</reference>
<dbReference type="Pfam" id="PF10091">
    <property type="entry name" value="Glycoamylase"/>
    <property type="match status" value="1"/>
</dbReference>
<dbReference type="InterPro" id="IPR019282">
    <property type="entry name" value="Glycoamylase-like_cons_dom"/>
</dbReference>
<evidence type="ECO:0000313" key="3">
    <source>
        <dbReference type="Proteomes" id="UP000294360"/>
    </source>
</evidence>
<dbReference type="EMBL" id="LR536450">
    <property type="protein sequence ID" value="VFU07735.1"/>
    <property type="molecule type" value="Genomic_DNA"/>
</dbReference>
<dbReference type="Gene3D" id="1.50.10.140">
    <property type="match status" value="1"/>
</dbReference>
<sequence>MIVETPLTRPQSSNLSDEALLDLVQRQTFRFFWEGAHPLSFLARDRTGLNADASDDLISIGGSGFGVMAIIVAVARGWIEREAAVARLNAMIAFLERTPSYHGLFPHFMNGRTGATIPFGRKDDGADIVETAFLFQGLLCARQFFDGDGADEKSLRDHITWMWSDAEWNWHTRDGRKALTWHWSPNNGFALDAEIRGWNECLIAYVLAAASPRHTIDPAAYHGGFAQSRVFINRRSFYDLELPLGPDFGGPLFFAHYSFCGLDPRGLRDDYADYWRQNVQHTLINYEHCVRNPNGHKGYGPSSWGLTASDDPSGYMAHAPDNDNGVISPTAALSSFAYAPQQSMRAMRHFHDDLGEGIWGRFGFVDAFSETHGWRAETYLAIDQGPIVVMIENFRSGLMWRLFMGDLDVQRGLRRLGFQSPHICA</sequence>
<gene>
    <name evidence="2" type="ORF">MTUNDRAET4_0842</name>
</gene>
<dbReference type="KEGG" id="mtun:MTUNDRAET4_0842"/>
<organism evidence="2 3">
    <name type="scientific">Methylocella tundrae</name>
    <dbReference type="NCBI Taxonomy" id="227605"/>
    <lineage>
        <taxon>Bacteria</taxon>
        <taxon>Pseudomonadati</taxon>
        <taxon>Pseudomonadota</taxon>
        <taxon>Alphaproteobacteria</taxon>
        <taxon>Hyphomicrobiales</taxon>
        <taxon>Beijerinckiaceae</taxon>
        <taxon>Methylocella</taxon>
    </lineage>
</organism>
<dbReference type="InterPro" id="IPR016883">
    <property type="entry name" value="UCP028431"/>
</dbReference>
<evidence type="ECO:0000313" key="2">
    <source>
        <dbReference type="EMBL" id="VFU07735.1"/>
    </source>
</evidence>
<name>A0A4U8YZW6_METTU</name>
<proteinExistence type="predicted"/>